<sequence>MEGNTPSVALSEQAAPLLGVEQTEDVSYNGWQEEELQDGEPLVHKRARWRWSLYVPVLTILAALAVTSTLFVLITYSPVVLRVPEATSSAPATSDRAIKLVLHPEDHVSREAKATRLSWNITMARLAPDGVQRDVILVNGQFPGPTVEARSGDTLVIEVFNSIDESLTLHWHGLHMKGANHMDGPDGFNQCPIPPGGKFVYEIPTDSQSGTFWYHAHSELQRADGLYGGFIIHNPYKAEASTYQYDQELLFLIGDWYHFVGKEIFAVFKDPTSNGDEPCPSSFLINGRGYFDCSNVVPAAPVNCSETQMPSIVLDKKLRYRFRLINVGSLSGISTTVSDGTMKAIQIDGGLPVVSHEANSIGVLYPAQRVDFILSWPESAAQTDTELMITVDDEYYVLSMLDPPSRSVQISPASSTGRPSEEVPSYENSPSIVQFDLREAHGPVLTSSLPDPDNLYMIYSVVEILSHNKYIPKGYINHTSWIPQKKPLLSTVRSEWDNHQLVPWTGSKPVWVELTINNIDTQGHSFHLHGFDFYVIASYEGLGGWDYYNPFTPWTLPRGGPFNVVDPLQRDTIYVPPYGYAVLRFLADNEGIWLLHCHILWHAASGMTMAFQVLGDEIGLSQSSAGLAAKEYCEASSI</sequence>
<dbReference type="InParanoid" id="F0XJW5"/>
<evidence type="ECO:0000256" key="1">
    <source>
        <dbReference type="ARBA" id="ARBA00010609"/>
    </source>
</evidence>
<dbReference type="InterPro" id="IPR002355">
    <property type="entry name" value="Cu_oxidase_Cu_BS"/>
</dbReference>
<keyword evidence="6" id="KW-1133">Transmembrane helix</keyword>
<dbReference type="EMBL" id="GL629782">
    <property type="protein sequence ID" value="EFX02163.1"/>
    <property type="molecule type" value="Genomic_DNA"/>
</dbReference>
<dbReference type="InterPro" id="IPR001117">
    <property type="entry name" value="Cu-oxidase_2nd"/>
</dbReference>
<dbReference type="eggNOG" id="KOG1263">
    <property type="taxonomic scope" value="Eukaryota"/>
</dbReference>
<dbReference type="Pfam" id="PF00394">
    <property type="entry name" value="Cu-oxidase"/>
    <property type="match status" value="1"/>
</dbReference>
<dbReference type="PANTHER" id="PTHR11709:SF414">
    <property type="entry name" value="ADR239WP"/>
    <property type="match status" value="1"/>
</dbReference>
<dbReference type="PROSITE" id="PS00080">
    <property type="entry name" value="MULTICOPPER_OXIDASE2"/>
    <property type="match status" value="1"/>
</dbReference>
<evidence type="ECO:0000256" key="3">
    <source>
        <dbReference type="ARBA" id="ARBA00023002"/>
    </source>
</evidence>
<feature type="domain" description="Plastocyanin-like" evidence="7">
    <location>
        <begin position="249"/>
        <end position="376"/>
    </location>
</feature>
<protein>
    <submittedName>
        <fullName evidence="10">Iron transport multicopper oxidase fet3</fullName>
    </submittedName>
</protein>
<dbReference type="RefSeq" id="XP_014171645.1">
    <property type="nucleotide sequence ID" value="XM_014316170.1"/>
</dbReference>
<dbReference type="InterPro" id="IPR008972">
    <property type="entry name" value="Cupredoxin"/>
</dbReference>
<feature type="domain" description="Plastocyanin-like" evidence="8">
    <location>
        <begin position="509"/>
        <end position="613"/>
    </location>
</feature>
<dbReference type="InterPro" id="IPR011707">
    <property type="entry name" value="Cu-oxidase-like_N"/>
</dbReference>
<evidence type="ECO:0000259" key="8">
    <source>
        <dbReference type="Pfam" id="PF07731"/>
    </source>
</evidence>
<keyword evidence="6" id="KW-0812">Transmembrane</keyword>
<evidence type="ECO:0000256" key="2">
    <source>
        <dbReference type="ARBA" id="ARBA00022723"/>
    </source>
</evidence>
<dbReference type="Gene3D" id="2.60.40.420">
    <property type="entry name" value="Cupredoxins - blue copper proteins"/>
    <property type="match status" value="3"/>
</dbReference>
<keyword evidence="4" id="KW-0186">Copper</keyword>
<evidence type="ECO:0000256" key="6">
    <source>
        <dbReference type="SAM" id="Phobius"/>
    </source>
</evidence>
<proteinExistence type="inferred from homology"/>
<dbReference type="CDD" id="cd13910">
    <property type="entry name" value="CuRO_3_MCO_like_4"/>
    <property type="match status" value="1"/>
</dbReference>
<feature type="compositionally biased region" description="Polar residues" evidence="5">
    <location>
        <begin position="408"/>
        <end position="418"/>
    </location>
</feature>
<evidence type="ECO:0000259" key="9">
    <source>
        <dbReference type="Pfam" id="PF07732"/>
    </source>
</evidence>
<dbReference type="CDD" id="cd04205">
    <property type="entry name" value="CuRO_2_LCC_like"/>
    <property type="match status" value="1"/>
</dbReference>
<evidence type="ECO:0000259" key="7">
    <source>
        <dbReference type="Pfam" id="PF00394"/>
    </source>
</evidence>
<dbReference type="PANTHER" id="PTHR11709">
    <property type="entry name" value="MULTI-COPPER OXIDASE"/>
    <property type="match status" value="1"/>
</dbReference>
<dbReference type="InterPro" id="IPR033138">
    <property type="entry name" value="Cu_oxidase_CS"/>
</dbReference>
<name>F0XJW5_GROCL</name>
<keyword evidence="3" id="KW-0560">Oxidoreductase</keyword>
<comment type="similarity">
    <text evidence="1">Belongs to the multicopper oxidase family.</text>
</comment>
<dbReference type="GeneID" id="25975177"/>
<keyword evidence="2" id="KW-0479">Metal-binding</keyword>
<dbReference type="HOGENOM" id="CLU_006504_7_2_1"/>
<dbReference type="InterPro" id="IPR011706">
    <property type="entry name" value="Cu-oxidase_C"/>
</dbReference>
<gene>
    <name evidence="10" type="ORF">CMQ_2212</name>
</gene>
<evidence type="ECO:0000256" key="5">
    <source>
        <dbReference type="SAM" id="MobiDB-lite"/>
    </source>
</evidence>
<dbReference type="OrthoDB" id="2121828at2759"/>
<feature type="region of interest" description="Disordered" evidence="5">
    <location>
        <begin position="408"/>
        <end position="427"/>
    </location>
</feature>
<dbReference type="GO" id="GO:0005507">
    <property type="term" value="F:copper ion binding"/>
    <property type="evidence" value="ECO:0007669"/>
    <property type="project" value="InterPro"/>
</dbReference>
<dbReference type="Pfam" id="PF07731">
    <property type="entry name" value="Cu-oxidase_2"/>
    <property type="match status" value="1"/>
</dbReference>
<feature type="transmembrane region" description="Helical" evidence="6">
    <location>
        <begin position="53"/>
        <end position="76"/>
    </location>
</feature>
<dbReference type="SUPFAM" id="SSF49503">
    <property type="entry name" value="Cupredoxins"/>
    <property type="match status" value="2"/>
</dbReference>
<dbReference type="Pfam" id="PF07732">
    <property type="entry name" value="Cu-oxidase_3"/>
    <property type="match status" value="1"/>
</dbReference>
<reference evidence="10 11" key="1">
    <citation type="journal article" date="2011" name="Proc. Natl. Acad. Sci. U.S.A.">
        <title>Genome and transcriptome analyses of the mountain pine beetle-fungal symbiont Grosmannia clavigera, a lodgepole pine pathogen.</title>
        <authorList>
            <person name="DiGuistini S."/>
            <person name="Wang Y."/>
            <person name="Liao N.Y."/>
            <person name="Taylor G."/>
            <person name="Tanguay P."/>
            <person name="Feau N."/>
            <person name="Henrissat B."/>
            <person name="Chan S.K."/>
            <person name="Hesse-Orce U."/>
            <person name="Alamouti S.M."/>
            <person name="Tsui C.K.M."/>
            <person name="Docking R.T."/>
            <person name="Levasseur A."/>
            <person name="Haridas S."/>
            <person name="Robertson G."/>
            <person name="Birol I."/>
            <person name="Holt R.A."/>
            <person name="Marra M.A."/>
            <person name="Hamelin R.C."/>
            <person name="Hirst M."/>
            <person name="Jones S.J.M."/>
            <person name="Bohlmann J."/>
            <person name="Breuil C."/>
        </authorList>
    </citation>
    <scope>NUCLEOTIDE SEQUENCE [LARGE SCALE GENOMIC DNA]</scope>
    <source>
        <strain evidence="11">kw1407 / UAMH 11150</strain>
    </source>
</reference>
<keyword evidence="11" id="KW-1185">Reference proteome</keyword>
<accession>F0XJW5</accession>
<dbReference type="AlphaFoldDB" id="F0XJW5"/>
<evidence type="ECO:0000256" key="4">
    <source>
        <dbReference type="ARBA" id="ARBA00023008"/>
    </source>
</evidence>
<organism evidence="11">
    <name type="scientific">Grosmannia clavigera (strain kw1407 / UAMH 11150)</name>
    <name type="common">Blue stain fungus</name>
    <name type="synonym">Graphiocladiella clavigera</name>
    <dbReference type="NCBI Taxonomy" id="655863"/>
    <lineage>
        <taxon>Eukaryota</taxon>
        <taxon>Fungi</taxon>
        <taxon>Dikarya</taxon>
        <taxon>Ascomycota</taxon>
        <taxon>Pezizomycotina</taxon>
        <taxon>Sordariomycetes</taxon>
        <taxon>Sordariomycetidae</taxon>
        <taxon>Ophiostomatales</taxon>
        <taxon>Ophiostomataceae</taxon>
        <taxon>Leptographium</taxon>
    </lineage>
</organism>
<dbReference type="Proteomes" id="UP000007796">
    <property type="component" value="Unassembled WGS sequence"/>
</dbReference>
<evidence type="ECO:0000313" key="11">
    <source>
        <dbReference type="Proteomes" id="UP000007796"/>
    </source>
</evidence>
<dbReference type="GO" id="GO:0016491">
    <property type="term" value="F:oxidoreductase activity"/>
    <property type="evidence" value="ECO:0007669"/>
    <property type="project" value="UniProtKB-KW"/>
</dbReference>
<dbReference type="InterPro" id="IPR045087">
    <property type="entry name" value="Cu-oxidase_fam"/>
</dbReference>
<dbReference type="PROSITE" id="PS00079">
    <property type="entry name" value="MULTICOPPER_OXIDASE1"/>
    <property type="match status" value="1"/>
</dbReference>
<feature type="domain" description="Plastocyanin-like" evidence="9">
    <location>
        <begin position="121"/>
        <end position="235"/>
    </location>
</feature>
<keyword evidence="6" id="KW-0472">Membrane</keyword>
<dbReference type="STRING" id="655863.F0XJW5"/>
<evidence type="ECO:0000313" key="10">
    <source>
        <dbReference type="EMBL" id="EFX02163.1"/>
    </source>
</evidence>